<proteinExistence type="predicted"/>
<dbReference type="Proteomes" id="UP000475862">
    <property type="component" value="Unassembled WGS sequence"/>
</dbReference>
<dbReference type="InterPro" id="IPR029526">
    <property type="entry name" value="PGBD"/>
</dbReference>
<dbReference type="PANTHER" id="PTHR47272:SF2">
    <property type="entry name" value="PIGGYBAC TRANSPOSABLE ELEMENT-DERIVED PROTEIN 3-LIKE"/>
    <property type="match status" value="1"/>
</dbReference>
<feature type="compositionally biased region" description="Polar residues" evidence="1">
    <location>
        <begin position="103"/>
        <end position="118"/>
    </location>
</feature>
<evidence type="ECO:0000313" key="3">
    <source>
        <dbReference type="EMBL" id="KAE9523313.1"/>
    </source>
</evidence>
<evidence type="ECO:0000256" key="1">
    <source>
        <dbReference type="SAM" id="MobiDB-lite"/>
    </source>
</evidence>
<comment type="caution">
    <text evidence="3">The sequence shown here is derived from an EMBL/GenBank/DDBJ whole genome shotgun (WGS) entry which is preliminary data.</text>
</comment>
<gene>
    <name evidence="3" type="ORF">AGLY_016261</name>
</gene>
<dbReference type="OrthoDB" id="122438at2759"/>
<dbReference type="Pfam" id="PF13843">
    <property type="entry name" value="DDE_Tnp_1_7"/>
    <property type="match status" value="1"/>
</dbReference>
<dbReference type="SUPFAM" id="SSF53098">
    <property type="entry name" value="Ribonuclease H-like"/>
    <property type="match status" value="1"/>
</dbReference>
<sequence length="1096" mass="127353">MNKLTEQDIENLIYNIPDISEDEFSDIMSDDELFASLIDRYDDEPGPVDNLIPNSQPDNSNEVFTLPTYYRENSPPPIEIADNFTNELFSQYNLENNSEVTVDNYLPSTSDSNNSNISMAKKASKKKTRNNTFQTRNSRSKKNISKPKEKPNIVWKRGNFVTNSEHIKFIGSDCLSKEISNLTSPIDFFRYFFDDKLVEHILEQTRIFHAQQNPMKEINIYKTDIEQYLGIVIMMSVVHMPNLRSFWSGNTYNHIIRNCMNVNVFENIKRYIHFNNNEFDLPRDDPNRDRLFKLRPIISALKQKYISIPMEECISLDEQICPTKARSYMKQYLPMKPHKWGYKLFVLCGSSGYAYDFEFYTGNENNSFERLFYSEPDFGATGNVVVRLTRSIPINMHHKLYFDNYYTSIPVMAFLENRKIHTVGTFRANRFFGVPIDDKSMLKKPRGTSEEFITVYENVPITAVGWRDNKVVKVASTYVGEVPTDKVKRHDRKTRTNIEVTRPQCINIYNKHMGGVDMMDSMIGRYRINIRTKKWYMKCFYHLLDMTLVNSWLIYKKLPGNRLTLAKFKEEVSVSLCQQYKKPTRGRRSSLENQLIKKKKRKPTAHIPNVEIRLDGLNHWPHWSTERRQCKKPGCIDKTFTQCEKCETSGVEFKMPKIPNSKLASIRKWIEPYNISGEVFKILNNTTVFCQHCQKPVTAEKKFQIDQHAKSLLHEKCLNKSSSKQTFVHEASTSIENQSQFFKELCNTLISSNIPLHKLQNKNFKSFLEKYTKKHIPDESTLRKNYLNQCYTDVLQNIREIIGSSYIFFSVDETTDPRGKYIANFIVAQFVNNSLKLLWPEGNNDDKVLLMLSDAAPYMTKAAQNLKPFYSNLVHVTCVAHGIHRIAEKIIDIFSDINDLINNGKKVFSKTPYRIQLYKEMLPNTHLPPQPIITRWGTWLESAFFYADHFEEFKNVIENLEDNAKFIQSCKSIFNKLNVKYDLAYIKANFVCIVESIKKLETSNLSLVDSLKILEQVENSVNELPTSANSTIIKTKCKNVLNKNKGLMILKEISKILQGDSANFNDLSVPNYLPDILAKFKYAPITSVDVVRSFSS</sequence>
<evidence type="ECO:0000313" key="4">
    <source>
        <dbReference type="Proteomes" id="UP000475862"/>
    </source>
</evidence>
<accession>A0A6G0SY66</accession>
<name>A0A6G0SY66_APHGL</name>
<reference evidence="3 4" key="1">
    <citation type="submission" date="2019-08" db="EMBL/GenBank/DDBJ databases">
        <title>The genome of the soybean aphid Biotype 1, its phylome, world population structure and adaptation to the North American continent.</title>
        <authorList>
            <person name="Giordano R."/>
            <person name="Donthu R.K."/>
            <person name="Hernandez A.G."/>
            <person name="Wright C.L."/>
            <person name="Zimin A.V."/>
        </authorList>
    </citation>
    <scope>NUCLEOTIDE SEQUENCE [LARGE SCALE GENOMIC DNA]</scope>
    <source>
        <tissue evidence="3">Whole aphids</tissue>
    </source>
</reference>
<protein>
    <recommendedName>
        <fullName evidence="2">PiggyBac transposable element-derived protein domain-containing protein</fullName>
    </recommendedName>
</protein>
<dbReference type="AlphaFoldDB" id="A0A6G0SY66"/>
<dbReference type="EMBL" id="VYZN01000080">
    <property type="protein sequence ID" value="KAE9523313.1"/>
    <property type="molecule type" value="Genomic_DNA"/>
</dbReference>
<dbReference type="InterPro" id="IPR012337">
    <property type="entry name" value="RNaseH-like_sf"/>
</dbReference>
<evidence type="ECO:0000259" key="2">
    <source>
        <dbReference type="Pfam" id="PF13843"/>
    </source>
</evidence>
<feature type="domain" description="PiggyBac transposable element-derived protein" evidence="2">
    <location>
        <begin position="184"/>
        <end position="552"/>
    </location>
</feature>
<organism evidence="3 4">
    <name type="scientific">Aphis glycines</name>
    <name type="common">Soybean aphid</name>
    <dbReference type="NCBI Taxonomy" id="307491"/>
    <lineage>
        <taxon>Eukaryota</taxon>
        <taxon>Metazoa</taxon>
        <taxon>Ecdysozoa</taxon>
        <taxon>Arthropoda</taxon>
        <taxon>Hexapoda</taxon>
        <taxon>Insecta</taxon>
        <taxon>Pterygota</taxon>
        <taxon>Neoptera</taxon>
        <taxon>Paraneoptera</taxon>
        <taxon>Hemiptera</taxon>
        <taxon>Sternorrhyncha</taxon>
        <taxon>Aphidomorpha</taxon>
        <taxon>Aphidoidea</taxon>
        <taxon>Aphididae</taxon>
        <taxon>Aphidini</taxon>
        <taxon>Aphis</taxon>
        <taxon>Aphis</taxon>
    </lineage>
</organism>
<dbReference type="PANTHER" id="PTHR47272">
    <property type="entry name" value="DDE_TNP_1_7 DOMAIN-CONTAINING PROTEIN"/>
    <property type="match status" value="1"/>
</dbReference>
<keyword evidence="4" id="KW-1185">Reference proteome</keyword>
<feature type="region of interest" description="Disordered" evidence="1">
    <location>
        <begin position="103"/>
        <end position="148"/>
    </location>
</feature>